<gene>
    <name evidence="1" type="ORF">G8759_10650</name>
</gene>
<evidence type="ECO:0000313" key="2">
    <source>
        <dbReference type="Proteomes" id="UP000501802"/>
    </source>
</evidence>
<evidence type="ECO:0000313" key="1">
    <source>
        <dbReference type="EMBL" id="QIP13053.1"/>
    </source>
</evidence>
<protein>
    <submittedName>
        <fullName evidence="1">Uncharacterized protein</fullName>
    </submittedName>
</protein>
<dbReference type="Proteomes" id="UP000501802">
    <property type="component" value="Chromosome"/>
</dbReference>
<dbReference type="InterPro" id="IPR046167">
    <property type="entry name" value="DUF6169"/>
</dbReference>
<dbReference type="RefSeq" id="WP_167207758.1">
    <property type="nucleotide sequence ID" value="NZ_CP050063.1"/>
</dbReference>
<name>A0A6G9ALG7_9BACT</name>
<keyword evidence="2" id="KW-1185">Reference proteome</keyword>
<dbReference type="KEGG" id="spib:G8759_10650"/>
<sequence length="171" mass="19758">MQNTPKKGYEFIYLGGINNTYIFITSDQVVYELKFKPSSYIFGKQPPFTEFAYEFVIEVAENPLPKLPPPDECIPITLATIFNEFFTLKETVVVYICENADGRANARNRKFNQWFEQSGRAGLSFVKFDYHFGTGTEFFYTSLIMRIDNPQMADIIISFQKLSLGYSDPEK</sequence>
<dbReference type="EMBL" id="CP050063">
    <property type="protein sequence ID" value="QIP13053.1"/>
    <property type="molecule type" value="Genomic_DNA"/>
</dbReference>
<reference evidence="1 2" key="1">
    <citation type="submission" date="2020-03" db="EMBL/GenBank/DDBJ databases">
        <authorList>
            <person name="Kim M.K."/>
        </authorList>
    </citation>
    <scope>NUCLEOTIDE SEQUENCE [LARGE SCALE GENOMIC DNA]</scope>
    <source>
        <strain evidence="1 2">BT328</strain>
    </source>
</reference>
<accession>A0A6G9ALG7</accession>
<proteinExistence type="predicted"/>
<dbReference type="Pfam" id="PF19666">
    <property type="entry name" value="DUF6169"/>
    <property type="match status" value="1"/>
</dbReference>
<organism evidence="1 2">
    <name type="scientific">Spirosoma aureum</name>
    <dbReference type="NCBI Taxonomy" id="2692134"/>
    <lineage>
        <taxon>Bacteria</taxon>
        <taxon>Pseudomonadati</taxon>
        <taxon>Bacteroidota</taxon>
        <taxon>Cytophagia</taxon>
        <taxon>Cytophagales</taxon>
        <taxon>Cytophagaceae</taxon>
        <taxon>Spirosoma</taxon>
    </lineage>
</organism>
<dbReference type="AlphaFoldDB" id="A0A6G9ALG7"/>